<evidence type="ECO:0000256" key="4">
    <source>
        <dbReference type="ARBA" id="ARBA00022989"/>
    </source>
</evidence>
<evidence type="ECO:0000256" key="2">
    <source>
        <dbReference type="ARBA" id="ARBA00005977"/>
    </source>
</evidence>
<evidence type="ECO:0000256" key="1">
    <source>
        <dbReference type="ARBA" id="ARBA00004141"/>
    </source>
</evidence>
<keyword evidence="3 6" id="KW-0812">Transmembrane</keyword>
<proteinExistence type="inferred from homology"/>
<feature type="transmembrane region" description="Helical" evidence="6">
    <location>
        <begin position="85"/>
        <end position="105"/>
    </location>
</feature>
<protein>
    <submittedName>
        <fullName evidence="8">Transmembrane protein 234 homolog</fullName>
    </submittedName>
</protein>
<sequence length="138" mass="15243">TNVIYITESVFYLILVALLWGATNPFIKRGAKGLENVKSSSKLGQFFKELAFLISNLKYTIPFLINQSGSLLYFLTLSTTDISLAVPVTNSLTFIITAVTGWILGEEKIHRNTYMGMALILAGTALCCWDKTDNPVTI</sequence>
<evidence type="ECO:0000313" key="8">
    <source>
        <dbReference type="RefSeq" id="XP_017881794.2"/>
    </source>
</evidence>
<comment type="similarity">
    <text evidence="2">Belongs to the TMEM234 family.</text>
</comment>
<keyword evidence="4 6" id="KW-1133">Transmembrane helix</keyword>
<dbReference type="InterPro" id="IPR037185">
    <property type="entry name" value="EmrE-like"/>
</dbReference>
<reference evidence="8" key="1">
    <citation type="submission" date="2025-08" db="UniProtKB">
        <authorList>
            <consortium name="RefSeq"/>
        </authorList>
    </citation>
    <scope>IDENTIFICATION</scope>
    <source>
        <tissue evidence="8">Whole body</tissue>
    </source>
</reference>
<feature type="non-terminal residue" evidence="8">
    <location>
        <position position="1"/>
    </location>
</feature>
<dbReference type="SUPFAM" id="SSF103481">
    <property type="entry name" value="Multidrug resistance efflux transporter EmrE"/>
    <property type="match status" value="1"/>
</dbReference>
<dbReference type="PANTHER" id="PTHR28668">
    <property type="entry name" value="TRANSMEMBRANE PROTEIN 234"/>
    <property type="match status" value="1"/>
</dbReference>
<organism evidence="7 8">
    <name type="scientific">Ceratina calcarata</name>
    <dbReference type="NCBI Taxonomy" id="156304"/>
    <lineage>
        <taxon>Eukaryota</taxon>
        <taxon>Metazoa</taxon>
        <taxon>Ecdysozoa</taxon>
        <taxon>Arthropoda</taxon>
        <taxon>Hexapoda</taxon>
        <taxon>Insecta</taxon>
        <taxon>Pterygota</taxon>
        <taxon>Neoptera</taxon>
        <taxon>Endopterygota</taxon>
        <taxon>Hymenoptera</taxon>
        <taxon>Apocrita</taxon>
        <taxon>Aculeata</taxon>
        <taxon>Apoidea</taxon>
        <taxon>Anthophila</taxon>
        <taxon>Apidae</taxon>
        <taxon>Ceratina</taxon>
        <taxon>Zadontomerus</taxon>
    </lineage>
</organism>
<dbReference type="KEGG" id="ccal:108625946"/>
<keyword evidence="5 6" id="KW-0472">Membrane</keyword>
<evidence type="ECO:0000313" key="7">
    <source>
        <dbReference type="Proteomes" id="UP000694925"/>
    </source>
</evidence>
<keyword evidence="7" id="KW-1185">Reference proteome</keyword>
<dbReference type="PANTHER" id="PTHR28668:SF1">
    <property type="entry name" value="TRANSMEMBRANE PROTEIN 234"/>
    <property type="match status" value="1"/>
</dbReference>
<feature type="transmembrane region" description="Helical" evidence="6">
    <location>
        <begin position="6"/>
        <end position="26"/>
    </location>
</feature>
<gene>
    <name evidence="8" type="primary">LOC108625946</name>
</gene>
<evidence type="ECO:0000256" key="5">
    <source>
        <dbReference type="ARBA" id="ARBA00023136"/>
    </source>
</evidence>
<evidence type="ECO:0000256" key="3">
    <source>
        <dbReference type="ARBA" id="ARBA00022692"/>
    </source>
</evidence>
<dbReference type="RefSeq" id="XP_017881794.2">
    <property type="nucleotide sequence ID" value="XM_018026305.2"/>
</dbReference>
<dbReference type="Gene3D" id="1.10.3730.20">
    <property type="match status" value="1"/>
</dbReference>
<dbReference type="GO" id="GO:0016020">
    <property type="term" value="C:membrane"/>
    <property type="evidence" value="ECO:0007669"/>
    <property type="project" value="UniProtKB-SubCell"/>
</dbReference>
<accession>A0AAJ7J0H5</accession>
<name>A0AAJ7J0H5_9HYME</name>
<comment type="subcellular location">
    <subcellularLocation>
        <location evidence="1">Membrane</location>
        <topology evidence="1">Multi-pass membrane protein</topology>
    </subcellularLocation>
</comment>
<evidence type="ECO:0000256" key="6">
    <source>
        <dbReference type="SAM" id="Phobius"/>
    </source>
</evidence>
<dbReference type="Pfam" id="PF10639">
    <property type="entry name" value="TMEM234"/>
    <property type="match status" value="1"/>
</dbReference>
<dbReference type="Proteomes" id="UP000694925">
    <property type="component" value="Unplaced"/>
</dbReference>
<dbReference type="GeneID" id="108625946"/>
<dbReference type="InterPro" id="IPR018908">
    <property type="entry name" value="TMEM234"/>
</dbReference>
<dbReference type="AlphaFoldDB" id="A0AAJ7J0H5"/>